<evidence type="ECO:0000313" key="3">
    <source>
        <dbReference type="EMBL" id="ODA29299.1"/>
    </source>
</evidence>
<dbReference type="Proteomes" id="UP000094828">
    <property type="component" value="Unassembled WGS sequence"/>
</dbReference>
<proteinExistence type="predicted"/>
<gene>
    <name evidence="3" type="ORF">A6X21_09415</name>
</gene>
<sequence length="227" mass="24494">MQRVAIVGLGRFGIAVIEQLASTRAQVIAIDTSADAVADVKDLVDVAVVLDATDERALRGQDVHKCDYLVVAIGENFEAALLTAVLAKKLGIPKVIVRATTSMHAQIFLKIGADEVIQPESEAGIALARRLANPSLEDFVDLGEGYTLIELRAPSAFRGKTLRELNLRAKYGVNLVAIRRSIPAPAGSELEETRKMIGVPQPDEIIEEQDILMLIGANENLGKLPHE</sequence>
<dbReference type="Gene3D" id="3.30.70.1450">
    <property type="entry name" value="Regulator of K+ conductance, C-terminal domain"/>
    <property type="match status" value="1"/>
</dbReference>
<feature type="domain" description="RCK C-terminal" evidence="2">
    <location>
        <begin position="134"/>
        <end position="227"/>
    </location>
</feature>
<dbReference type="Pfam" id="PF02254">
    <property type="entry name" value="TrkA_N"/>
    <property type="match status" value="1"/>
</dbReference>
<evidence type="ECO:0000313" key="4">
    <source>
        <dbReference type="Proteomes" id="UP000094828"/>
    </source>
</evidence>
<dbReference type="InterPro" id="IPR003148">
    <property type="entry name" value="RCK_N"/>
</dbReference>
<dbReference type="PANTHER" id="PTHR43833:SF7">
    <property type="entry name" value="KTR SYSTEM POTASSIUM UPTAKE PROTEIN C"/>
    <property type="match status" value="1"/>
</dbReference>
<dbReference type="Pfam" id="PF02080">
    <property type="entry name" value="TrkA_C"/>
    <property type="match status" value="1"/>
</dbReference>
<dbReference type="InterPro" id="IPR006037">
    <property type="entry name" value="RCK_C"/>
</dbReference>
<feature type="domain" description="RCK N-terminal" evidence="1">
    <location>
        <begin position="1"/>
        <end position="117"/>
    </location>
</feature>
<dbReference type="PROSITE" id="PS51201">
    <property type="entry name" value="RCK_N"/>
    <property type="match status" value="1"/>
</dbReference>
<dbReference type="AlphaFoldDB" id="A0A1C3E814"/>
<dbReference type="PANTHER" id="PTHR43833">
    <property type="entry name" value="POTASSIUM CHANNEL PROTEIN 2-RELATED-RELATED"/>
    <property type="match status" value="1"/>
</dbReference>
<accession>A0A1C3E814</accession>
<dbReference type="InterPro" id="IPR050721">
    <property type="entry name" value="Trk_Ktr_HKT_K-transport"/>
</dbReference>
<dbReference type="SUPFAM" id="SSF51735">
    <property type="entry name" value="NAD(P)-binding Rossmann-fold domains"/>
    <property type="match status" value="1"/>
</dbReference>
<dbReference type="EMBL" id="LYDR01000137">
    <property type="protein sequence ID" value="ODA29299.1"/>
    <property type="molecule type" value="Genomic_DNA"/>
</dbReference>
<evidence type="ECO:0000259" key="1">
    <source>
        <dbReference type="PROSITE" id="PS51201"/>
    </source>
</evidence>
<dbReference type="PROSITE" id="PS51202">
    <property type="entry name" value="RCK_C"/>
    <property type="match status" value="1"/>
</dbReference>
<dbReference type="InterPro" id="IPR036291">
    <property type="entry name" value="NAD(P)-bd_dom_sf"/>
</dbReference>
<comment type="caution">
    <text evidence="3">The sequence shown here is derived from an EMBL/GenBank/DDBJ whole genome shotgun (WGS) entry which is preliminary data.</text>
</comment>
<dbReference type="Gene3D" id="3.40.50.720">
    <property type="entry name" value="NAD(P)-binding Rossmann-like Domain"/>
    <property type="match status" value="1"/>
</dbReference>
<dbReference type="STRING" id="1841610.A6X21_09415"/>
<dbReference type="GO" id="GO:0008324">
    <property type="term" value="F:monoatomic cation transmembrane transporter activity"/>
    <property type="evidence" value="ECO:0007669"/>
    <property type="project" value="InterPro"/>
</dbReference>
<keyword evidence="4" id="KW-1185">Reference proteome</keyword>
<dbReference type="InterPro" id="IPR036721">
    <property type="entry name" value="RCK_C_sf"/>
</dbReference>
<organism evidence="3 4">
    <name type="scientific">Planctopirus hydrillae</name>
    <dbReference type="NCBI Taxonomy" id="1841610"/>
    <lineage>
        <taxon>Bacteria</taxon>
        <taxon>Pseudomonadati</taxon>
        <taxon>Planctomycetota</taxon>
        <taxon>Planctomycetia</taxon>
        <taxon>Planctomycetales</taxon>
        <taxon>Planctomycetaceae</taxon>
        <taxon>Planctopirus</taxon>
    </lineage>
</organism>
<name>A0A1C3E814_9PLAN</name>
<dbReference type="GO" id="GO:0006813">
    <property type="term" value="P:potassium ion transport"/>
    <property type="evidence" value="ECO:0007669"/>
    <property type="project" value="InterPro"/>
</dbReference>
<dbReference type="SUPFAM" id="SSF116726">
    <property type="entry name" value="TrkA C-terminal domain-like"/>
    <property type="match status" value="1"/>
</dbReference>
<evidence type="ECO:0000259" key="2">
    <source>
        <dbReference type="PROSITE" id="PS51202"/>
    </source>
</evidence>
<dbReference type="RefSeq" id="WP_068850137.1">
    <property type="nucleotide sequence ID" value="NZ_LYDR01000137.1"/>
</dbReference>
<dbReference type="OrthoDB" id="9776294at2"/>
<reference evidence="3 4" key="1">
    <citation type="submission" date="2016-05" db="EMBL/GenBank/DDBJ databases">
        <title>Genomic and physiological characterization of Planctopirus sp. isolated from fresh water lake.</title>
        <authorList>
            <person name="Subhash Y."/>
            <person name="Ramana C."/>
        </authorList>
    </citation>
    <scope>NUCLEOTIDE SEQUENCE [LARGE SCALE GENOMIC DNA]</scope>
    <source>
        <strain evidence="3 4">JC280</strain>
    </source>
</reference>
<protein>
    <submittedName>
        <fullName evidence="3">Potassium transporter Kup</fullName>
    </submittedName>
</protein>